<dbReference type="EMBL" id="JBFDAA010000013">
    <property type="protein sequence ID" value="KAL1122484.1"/>
    <property type="molecule type" value="Genomic_DNA"/>
</dbReference>
<accession>A0ABD0Y641</accession>
<reference evidence="1 2" key="1">
    <citation type="submission" date="2024-07" db="EMBL/GenBank/DDBJ databases">
        <title>Chromosome-level genome assembly of the water stick insect Ranatra chinensis (Heteroptera: Nepidae).</title>
        <authorList>
            <person name="Liu X."/>
        </authorList>
    </citation>
    <scope>NUCLEOTIDE SEQUENCE [LARGE SCALE GENOMIC DNA]</scope>
    <source>
        <strain evidence="1">Cailab_2021Rc</strain>
        <tissue evidence="1">Muscle</tissue>
    </source>
</reference>
<dbReference type="AlphaFoldDB" id="A0ABD0Y641"/>
<gene>
    <name evidence="1" type="ORF">AAG570_002815</name>
</gene>
<keyword evidence="2" id="KW-1185">Reference proteome</keyword>
<evidence type="ECO:0000313" key="2">
    <source>
        <dbReference type="Proteomes" id="UP001558652"/>
    </source>
</evidence>
<proteinExistence type="predicted"/>
<organism evidence="1 2">
    <name type="scientific">Ranatra chinensis</name>
    <dbReference type="NCBI Taxonomy" id="642074"/>
    <lineage>
        <taxon>Eukaryota</taxon>
        <taxon>Metazoa</taxon>
        <taxon>Ecdysozoa</taxon>
        <taxon>Arthropoda</taxon>
        <taxon>Hexapoda</taxon>
        <taxon>Insecta</taxon>
        <taxon>Pterygota</taxon>
        <taxon>Neoptera</taxon>
        <taxon>Paraneoptera</taxon>
        <taxon>Hemiptera</taxon>
        <taxon>Heteroptera</taxon>
        <taxon>Panheteroptera</taxon>
        <taxon>Nepomorpha</taxon>
        <taxon>Nepidae</taxon>
        <taxon>Ranatrinae</taxon>
        <taxon>Ranatra</taxon>
    </lineage>
</organism>
<evidence type="ECO:0000313" key="1">
    <source>
        <dbReference type="EMBL" id="KAL1122484.1"/>
    </source>
</evidence>
<comment type="caution">
    <text evidence="1">The sequence shown here is derived from an EMBL/GenBank/DDBJ whole genome shotgun (WGS) entry which is preliminary data.</text>
</comment>
<dbReference type="Proteomes" id="UP001558652">
    <property type="component" value="Unassembled WGS sequence"/>
</dbReference>
<name>A0ABD0Y641_9HEMI</name>
<protein>
    <submittedName>
        <fullName evidence="1">Uncharacterized protein</fullName>
    </submittedName>
</protein>
<sequence>MHQVEDLKTAIDFMMNRDSGAESKVKNKMMFAVDFIGKVGEPRRKCLITALEEDTPLILRTLEISADLQDMRSLKEENVVSCKRLESLKLKMLPKRRNMSDTKGSKR</sequence>